<keyword evidence="2" id="KW-0804">Transcription</keyword>
<evidence type="ECO:0000313" key="5">
    <source>
        <dbReference type="Proteomes" id="UP000235145"/>
    </source>
</evidence>
<feature type="region of interest" description="Leucine repeat II (LRII)" evidence="3">
    <location>
        <begin position="298"/>
        <end position="330"/>
    </location>
</feature>
<gene>
    <name evidence="4" type="ORF">LSAT_V11C500272980</name>
</gene>
<dbReference type="InterPro" id="IPR005202">
    <property type="entry name" value="TF_GRAS"/>
</dbReference>
<dbReference type="GO" id="GO:0005634">
    <property type="term" value="C:nucleus"/>
    <property type="evidence" value="ECO:0000318"/>
    <property type="project" value="GO_Central"/>
</dbReference>
<keyword evidence="1" id="KW-0805">Transcription regulation</keyword>
<feature type="short sequence motif" description="VHIID" evidence="3">
    <location>
        <begin position="256"/>
        <end position="260"/>
    </location>
</feature>
<sequence length="510" mass="57846">MQNLHDQLPPLFLQELPLHALLDWTDKSLKLKLPAIKSCTLFFYTITPKQKINHVEHLTLDNINHGRSNLFIKPDPYSTLESSSADNSCTTMYNSFSPVTEDLVNFKHKLKQLETVMFSDLYEDLVGNGGIELQDMEIWKEMVEGVPKRDLKQVLIACADAISNNDFSTAGILISELREMVSVAGEPIQRLGAYMLEGLVARLSAQKTSLCNDLGSGTHNLLSYTNMLHEICPYFKFGYMSANGAIAEAMKNEKKVHIVDFQIGQGSQWIPLIQAFAARRGGPPRIRITAFTDSMSVNVGQRLCKLARSFNVPFEFNSISISVSKAGVDQFRLRPGEALAVNFAFVLHHMADESVSTENHRDRILRVVKSLKPKVVTLIEQESNTNTSPFYPRFLEALDYYNAMFESMDESLPRGHKERINVEQYCLAKDVVNIIACEGNERVERHELLGKWKLRFRMAGFNPYPLSSLVNGTIKTLLKKYSDRYRLEERDGALYLGWMDRDLVASCAWK</sequence>
<dbReference type="Proteomes" id="UP000235145">
    <property type="component" value="Unassembled WGS sequence"/>
</dbReference>
<evidence type="ECO:0000313" key="4">
    <source>
        <dbReference type="EMBL" id="KAJ0205880.1"/>
    </source>
</evidence>
<accession>A0A9R1VGQ0</accession>
<evidence type="ECO:0000256" key="3">
    <source>
        <dbReference type="PROSITE-ProRule" id="PRU01191"/>
    </source>
</evidence>
<keyword evidence="5" id="KW-1185">Reference proteome</keyword>
<evidence type="ECO:0000256" key="2">
    <source>
        <dbReference type="ARBA" id="ARBA00023163"/>
    </source>
</evidence>
<feature type="region of interest" description="VHIID" evidence="3">
    <location>
        <begin position="225"/>
        <end position="290"/>
    </location>
</feature>
<comment type="caution">
    <text evidence="3">Lacks conserved residue(s) required for the propagation of feature annotation.</text>
</comment>
<dbReference type="EMBL" id="NBSK02000005">
    <property type="protein sequence ID" value="KAJ0205880.1"/>
    <property type="molecule type" value="Genomic_DNA"/>
</dbReference>
<name>A0A9R1VGQ0_LACSA</name>
<dbReference type="GO" id="GO:0006355">
    <property type="term" value="P:regulation of DNA-templated transcription"/>
    <property type="evidence" value="ECO:0000318"/>
    <property type="project" value="GO_Central"/>
</dbReference>
<feature type="region of interest" description="SAW" evidence="3">
    <location>
        <begin position="436"/>
        <end position="510"/>
    </location>
</feature>
<reference evidence="4 5" key="1">
    <citation type="journal article" date="2017" name="Nat. Commun.">
        <title>Genome assembly with in vitro proximity ligation data and whole-genome triplication in lettuce.</title>
        <authorList>
            <person name="Reyes-Chin-Wo S."/>
            <person name="Wang Z."/>
            <person name="Yang X."/>
            <person name="Kozik A."/>
            <person name="Arikit S."/>
            <person name="Song C."/>
            <person name="Xia L."/>
            <person name="Froenicke L."/>
            <person name="Lavelle D.O."/>
            <person name="Truco M.J."/>
            <person name="Xia R."/>
            <person name="Zhu S."/>
            <person name="Xu C."/>
            <person name="Xu H."/>
            <person name="Xu X."/>
            <person name="Cox K."/>
            <person name="Korf I."/>
            <person name="Meyers B.C."/>
            <person name="Michelmore R.W."/>
        </authorList>
    </citation>
    <scope>NUCLEOTIDE SEQUENCE [LARGE SCALE GENOMIC DNA]</scope>
    <source>
        <strain evidence="5">cv. Salinas</strain>
        <tissue evidence="4">Seedlings</tissue>
    </source>
</reference>
<dbReference type="Pfam" id="PF03514">
    <property type="entry name" value="GRAS"/>
    <property type="match status" value="1"/>
</dbReference>
<protein>
    <submittedName>
        <fullName evidence="4">Uncharacterized protein</fullName>
    </submittedName>
</protein>
<dbReference type="PANTHER" id="PTHR31636">
    <property type="entry name" value="OSJNBA0084A10.13 PROTEIN-RELATED"/>
    <property type="match status" value="1"/>
</dbReference>
<comment type="caution">
    <text evidence="4">The sequence shown here is derived from an EMBL/GenBank/DDBJ whole genome shotgun (WGS) entry which is preliminary data.</text>
</comment>
<evidence type="ECO:0000256" key="1">
    <source>
        <dbReference type="ARBA" id="ARBA00023015"/>
    </source>
</evidence>
<dbReference type="AlphaFoldDB" id="A0A9R1VGQ0"/>
<organism evidence="4 5">
    <name type="scientific">Lactuca sativa</name>
    <name type="common">Garden lettuce</name>
    <dbReference type="NCBI Taxonomy" id="4236"/>
    <lineage>
        <taxon>Eukaryota</taxon>
        <taxon>Viridiplantae</taxon>
        <taxon>Streptophyta</taxon>
        <taxon>Embryophyta</taxon>
        <taxon>Tracheophyta</taxon>
        <taxon>Spermatophyta</taxon>
        <taxon>Magnoliopsida</taxon>
        <taxon>eudicotyledons</taxon>
        <taxon>Gunneridae</taxon>
        <taxon>Pentapetalae</taxon>
        <taxon>asterids</taxon>
        <taxon>campanulids</taxon>
        <taxon>Asterales</taxon>
        <taxon>Asteraceae</taxon>
        <taxon>Cichorioideae</taxon>
        <taxon>Cichorieae</taxon>
        <taxon>Lactucinae</taxon>
        <taxon>Lactuca</taxon>
    </lineage>
</organism>
<comment type="similarity">
    <text evidence="3">Belongs to the GRAS family.</text>
</comment>
<proteinExistence type="inferred from homology"/>
<dbReference type="PROSITE" id="PS50985">
    <property type="entry name" value="GRAS"/>
    <property type="match status" value="1"/>
</dbReference>
<dbReference type="GO" id="GO:0043565">
    <property type="term" value="F:sequence-specific DNA binding"/>
    <property type="evidence" value="ECO:0000318"/>
    <property type="project" value="GO_Central"/>
</dbReference>
<dbReference type="GO" id="GO:0003700">
    <property type="term" value="F:DNA-binding transcription factor activity"/>
    <property type="evidence" value="ECO:0000318"/>
    <property type="project" value="GO_Central"/>
</dbReference>